<dbReference type="OrthoDB" id="10660524at2759"/>
<name>A0A8U0NSE1_MUSPF</name>
<dbReference type="KEGG" id="mpuf:106005614"/>
<protein>
    <submittedName>
        <fullName evidence="3">Basic salivary proline-rich protein 3</fullName>
    </submittedName>
</protein>
<feature type="compositionally biased region" description="Basic and acidic residues" evidence="1">
    <location>
        <begin position="46"/>
        <end position="65"/>
    </location>
</feature>
<reference evidence="3" key="1">
    <citation type="submission" date="2025-08" db="UniProtKB">
        <authorList>
            <consortium name="RefSeq"/>
        </authorList>
    </citation>
    <scope>IDENTIFICATION</scope>
    <source>
        <tissue evidence="3">Brain</tissue>
    </source>
</reference>
<feature type="compositionally biased region" description="Pro residues" evidence="1">
    <location>
        <begin position="26"/>
        <end position="40"/>
    </location>
</feature>
<dbReference type="Proteomes" id="UP000000715">
    <property type="component" value="Unplaced"/>
</dbReference>
<evidence type="ECO:0000313" key="2">
    <source>
        <dbReference type="Proteomes" id="UP000000715"/>
    </source>
</evidence>
<feature type="region of interest" description="Disordered" evidence="1">
    <location>
        <begin position="1"/>
        <end position="251"/>
    </location>
</feature>
<evidence type="ECO:0000256" key="1">
    <source>
        <dbReference type="SAM" id="MobiDB-lite"/>
    </source>
</evidence>
<keyword evidence="2" id="KW-1185">Reference proteome</keyword>
<gene>
    <name evidence="3" type="primary">LOC106005614</name>
</gene>
<accession>A0A8U0NSE1</accession>
<evidence type="ECO:0000313" key="3">
    <source>
        <dbReference type="RefSeq" id="XP_012910811.1"/>
    </source>
</evidence>
<dbReference type="AlphaFoldDB" id="A0A8U0NSE1"/>
<dbReference type="RefSeq" id="XP_012910811.1">
    <property type="nucleotide sequence ID" value="XM_013055357.1"/>
</dbReference>
<dbReference type="GeneID" id="106005614"/>
<proteinExistence type="predicted"/>
<organism evidence="2 3">
    <name type="scientific">Mustela putorius furo</name>
    <name type="common">European domestic ferret</name>
    <name type="synonym">Mustela furo</name>
    <dbReference type="NCBI Taxonomy" id="9669"/>
    <lineage>
        <taxon>Eukaryota</taxon>
        <taxon>Metazoa</taxon>
        <taxon>Chordata</taxon>
        <taxon>Craniata</taxon>
        <taxon>Vertebrata</taxon>
        <taxon>Euteleostomi</taxon>
        <taxon>Mammalia</taxon>
        <taxon>Eutheria</taxon>
        <taxon>Laurasiatheria</taxon>
        <taxon>Carnivora</taxon>
        <taxon>Caniformia</taxon>
        <taxon>Musteloidea</taxon>
        <taxon>Mustelidae</taxon>
        <taxon>Mustelinae</taxon>
        <taxon>Mustela</taxon>
    </lineage>
</organism>
<sequence>MVDASPGTVPPQPGTPATPAGGWRQQPPPWRPQPLPPPQRPAQGSEEAKEGGWKGKRAEGLRRLTGELLLPPPGWSAAGSGQEGAGGRRTREQRRRFPQGCGEEEAEIRSVGAGGRVPSPGSRRRRRRGPAGAHPTISHLAAGCPLSAERRPGRSSATSRTGARGLAAADSSRHAPAGTPPGGGGGGGGERVRPGQASRSPPPGSEKSRRTQETGSREAAGERGERTQVPHQPVPTGSSAGQLLTPARGEP</sequence>
<feature type="compositionally biased region" description="Basic and acidic residues" evidence="1">
    <location>
        <begin position="206"/>
        <end position="228"/>
    </location>
</feature>
<feature type="compositionally biased region" description="Gly residues" evidence="1">
    <location>
        <begin position="180"/>
        <end position="189"/>
    </location>
</feature>